<evidence type="ECO:0000313" key="1">
    <source>
        <dbReference type="EMBL" id="KAL1527810.1"/>
    </source>
</evidence>
<dbReference type="InterPro" id="IPR019410">
    <property type="entry name" value="Methyltransf_16"/>
</dbReference>
<comment type="caution">
    <text evidence="1">The sequence shown here is derived from an EMBL/GenBank/DDBJ whole genome shotgun (WGS) entry which is preliminary data.</text>
</comment>
<gene>
    <name evidence="1" type="ORF">AB1Y20_009193</name>
</gene>
<dbReference type="SUPFAM" id="SSF53335">
    <property type="entry name" value="S-adenosyl-L-methionine-dependent methyltransferases"/>
    <property type="match status" value="1"/>
</dbReference>
<dbReference type="CDD" id="cd02440">
    <property type="entry name" value="AdoMet_MTases"/>
    <property type="match status" value="1"/>
</dbReference>
<sequence>MAALPLEEEWAVETVCAGECTLRIHHIPEQQYWDLNGMGLHIWPAARLLCDYLLTHPASFSGCRSVCELGSGTGIVGLVYAKLYGTEEVTVAITDNSPRALKLMEQNVAFNQFETTVHVRYLRWGEGIDVAQLPCAKFDCVLASDCTFSVDLVPHFLATVDTLLAERSGQLVMCAVMGGVGAFEETINQAPRYGLRLVEPKQPPLDPTTTSKRSIVLRFERA</sequence>
<protein>
    <recommendedName>
        <fullName evidence="3">Calmodulin-lysine N-methyltransferase</fullName>
    </recommendedName>
</protein>
<dbReference type="Gene3D" id="3.40.50.150">
    <property type="entry name" value="Vaccinia Virus protein VP39"/>
    <property type="match status" value="1"/>
</dbReference>
<dbReference type="AlphaFoldDB" id="A0AB34K1E1"/>
<reference evidence="1 2" key="1">
    <citation type="journal article" date="2024" name="Science">
        <title>Giant polyketide synthase enzymes in the biosynthesis of giant marine polyether toxins.</title>
        <authorList>
            <person name="Fallon T.R."/>
            <person name="Shende V.V."/>
            <person name="Wierzbicki I.H."/>
            <person name="Pendleton A.L."/>
            <person name="Watervoot N.F."/>
            <person name="Auber R.P."/>
            <person name="Gonzalez D.J."/>
            <person name="Wisecaver J.H."/>
            <person name="Moore B.S."/>
        </authorList>
    </citation>
    <scope>NUCLEOTIDE SEQUENCE [LARGE SCALE GENOMIC DNA]</scope>
    <source>
        <strain evidence="1 2">12B1</strain>
    </source>
</reference>
<dbReference type="PANTHER" id="PTHR14614">
    <property type="entry name" value="HEPATOCELLULAR CARCINOMA-ASSOCIATED ANTIGEN"/>
    <property type="match status" value="1"/>
</dbReference>
<dbReference type="Pfam" id="PF10294">
    <property type="entry name" value="Methyltransf_16"/>
    <property type="match status" value="1"/>
</dbReference>
<keyword evidence="2" id="KW-1185">Reference proteome</keyword>
<accession>A0AB34K1E1</accession>
<evidence type="ECO:0000313" key="2">
    <source>
        <dbReference type="Proteomes" id="UP001515480"/>
    </source>
</evidence>
<organism evidence="1 2">
    <name type="scientific">Prymnesium parvum</name>
    <name type="common">Toxic golden alga</name>
    <dbReference type="NCBI Taxonomy" id="97485"/>
    <lineage>
        <taxon>Eukaryota</taxon>
        <taxon>Haptista</taxon>
        <taxon>Haptophyta</taxon>
        <taxon>Prymnesiophyceae</taxon>
        <taxon>Prymnesiales</taxon>
        <taxon>Prymnesiaceae</taxon>
        <taxon>Prymnesium</taxon>
    </lineage>
</organism>
<dbReference type="InterPro" id="IPR029063">
    <property type="entry name" value="SAM-dependent_MTases_sf"/>
</dbReference>
<proteinExistence type="predicted"/>
<dbReference type="EMBL" id="JBGBPQ010000002">
    <property type="protein sequence ID" value="KAL1527810.1"/>
    <property type="molecule type" value="Genomic_DNA"/>
</dbReference>
<dbReference type="Proteomes" id="UP001515480">
    <property type="component" value="Unassembled WGS sequence"/>
</dbReference>
<name>A0AB34K1E1_PRYPA</name>
<evidence type="ECO:0008006" key="3">
    <source>
        <dbReference type="Google" id="ProtNLM"/>
    </source>
</evidence>